<dbReference type="EMBL" id="VDCV01000007">
    <property type="protein sequence ID" value="KAB5548072.1"/>
    <property type="molecule type" value="Genomic_DNA"/>
</dbReference>
<name>A0A5N5LZC2_9ROSI</name>
<evidence type="ECO:0000256" key="1">
    <source>
        <dbReference type="ARBA" id="ARBA00023054"/>
    </source>
</evidence>
<reference evidence="3" key="1">
    <citation type="journal article" date="2019" name="Gigascience">
        <title>De novo genome assembly of the endangered Acer yangbiense, a plant species with extremely small populations endemic to Yunnan Province, China.</title>
        <authorList>
            <person name="Yang J."/>
            <person name="Wariss H.M."/>
            <person name="Tao L."/>
            <person name="Zhang R."/>
            <person name="Yun Q."/>
            <person name="Hollingsworth P."/>
            <person name="Dao Z."/>
            <person name="Luo G."/>
            <person name="Guo H."/>
            <person name="Ma Y."/>
            <person name="Sun W."/>
        </authorList>
    </citation>
    <scope>NUCLEOTIDE SEQUENCE [LARGE SCALE GENOMIC DNA]</scope>
    <source>
        <strain evidence="3">cv. br00</strain>
    </source>
</reference>
<dbReference type="PANTHER" id="PTHR47599">
    <property type="entry name" value="CELL-TO-CELL MOVEMENT PROTEIN"/>
    <property type="match status" value="1"/>
</dbReference>
<proteinExistence type="predicted"/>
<dbReference type="AlphaFoldDB" id="A0A5N5LZC2"/>
<dbReference type="Proteomes" id="UP000326939">
    <property type="component" value="Chromosome 7"/>
</dbReference>
<dbReference type="InterPro" id="IPR028919">
    <property type="entry name" value="Viral_movement"/>
</dbReference>
<dbReference type="PANTHER" id="PTHR47599:SF3">
    <property type="entry name" value="CELL-TO-CELL MOVEMENT PROTEIN"/>
    <property type="match status" value="1"/>
</dbReference>
<organism evidence="2 3">
    <name type="scientific">Salix brachista</name>
    <dbReference type="NCBI Taxonomy" id="2182728"/>
    <lineage>
        <taxon>Eukaryota</taxon>
        <taxon>Viridiplantae</taxon>
        <taxon>Streptophyta</taxon>
        <taxon>Embryophyta</taxon>
        <taxon>Tracheophyta</taxon>
        <taxon>Spermatophyta</taxon>
        <taxon>Magnoliopsida</taxon>
        <taxon>eudicotyledons</taxon>
        <taxon>Gunneridae</taxon>
        <taxon>Pentapetalae</taxon>
        <taxon>rosids</taxon>
        <taxon>fabids</taxon>
        <taxon>Malpighiales</taxon>
        <taxon>Salicaceae</taxon>
        <taxon>Saliceae</taxon>
        <taxon>Salix</taxon>
    </lineage>
</organism>
<keyword evidence="1" id="KW-0175">Coiled coil</keyword>
<dbReference type="InterPro" id="IPR051596">
    <property type="entry name" value="Caulimoviridae_Movement"/>
</dbReference>
<comment type="caution">
    <text evidence="2">The sequence shown here is derived from an EMBL/GenBank/DDBJ whole genome shotgun (WGS) entry which is preliminary data.</text>
</comment>
<protein>
    <submittedName>
        <fullName evidence="2">Uncharacterized protein</fullName>
    </submittedName>
</protein>
<dbReference type="Pfam" id="PF01107">
    <property type="entry name" value="MP"/>
    <property type="match status" value="1"/>
</dbReference>
<gene>
    <name evidence="2" type="ORF">DKX38_011478</name>
</gene>
<sequence length="162" mass="18263">MSSHKLSKIRLEVAKAINYIHIGTIKIMLKATFRTCINSPIKLALLDSRLTHPQDAIFDGIQGNLAYRKLLFVANPQIGVPLNTKNVNAMLCLAHEFKRSDLMEEGDMPFSVTYKIGYSLNIFSVTYKIGYSLSNSHHNMSFKAQEKISIDGIFLQGNWKSL</sequence>
<accession>A0A5N5LZC2</accession>
<keyword evidence="3" id="KW-1185">Reference proteome</keyword>
<evidence type="ECO:0000313" key="3">
    <source>
        <dbReference type="Proteomes" id="UP000326939"/>
    </source>
</evidence>
<evidence type="ECO:0000313" key="2">
    <source>
        <dbReference type="EMBL" id="KAB5548072.1"/>
    </source>
</evidence>